<feature type="region of interest" description="Disordered" evidence="1">
    <location>
        <begin position="12"/>
        <end position="31"/>
    </location>
</feature>
<dbReference type="InterPro" id="IPR005162">
    <property type="entry name" value="Retrotrans_gag_dom"/>
</dbReference>
<evidence type="ECO:0000313" key="3">
    <source>
        <dbReference type="EMBL" id="PLW19880.1"/>
    </source>
</evidence>
<name>A0A2N5T313_9BASI</name>
<dbReference type="AlphaFoldDB" id="A0A2N5T313"/>
<organism evidence="3 4">
    <name type="scientific">Puccinia coronata f. sp. avenae</name>
    <dbReference type="NCBI Taxonomy" id="200324"/>
    <lineage>
        <taxon>Eukaryota</taxon>
        <taxon>Fungi</taxon>
        <taxon>Dikarya</taxon>
        <taxon>Basidiomycota</taxon>
        <taxon>Pucciniomycotina</taxon>
        <taxon>Pucciniomycetes</taxon>
        <taxon>Pucciniales</taxon>
        <taxon>Pucciniaceae</taxon>
        <taxon>Puccinia</taxon>
    </lineage>
</organism>
<evidence type="ECO:0000313" key="4">
    <source>
        <dbReference type="Proteomes" id="UP000235388"/>
    </source>
</evidence>
<dbReference type="STRING" id="200324.A0A2N5T313"/>
<protein>
    <recommendedName>
        <fullName evidence="2">Retrotransposon gag domain-containing protein</fullName>
    </recommendedName>
</protein>
<dbReference type="Proteomes" id="UP000235388">
    <property type="component" value="Unassembled WGS sequence"/>
</dbReference>
<proteinExistence type="predicted"/>
<keyword evidence="4" id="KW-1185">Reference proteome</keyword>
<dbReference type="Pfam" id="PF03732">
    <property type="entry name" value="Retrotrans_gag"/>
    <property type="match status" value="1"/>
</dbReference>
<reference evidence="3 4" key="1">
    <citation type="submission" date="2017-11" db="EMBL/GenBank/DDBJ databases">
        <title>De novo assembly and phasing of dikaryotic genomes from two isolates of Puccinia coronata f. sp. avenae, the causal agent of oat crown rust.</title>
        <authorList>
            <person name="Miller M.E."/>
            <person name="Zhang Y."/>
            <person name="Omidvar V."/>
            <person name="Sperschneider J."/>
            <person name="Schwessinger B."/>
            <person name="Raley C."/>
            <person name="Palmer J.M."/>
            <person name="Garnica D."/>
            <person name="Upadhyaya N."/>
            <person name="Rathjen J."/>
            <person name="Taylor J.M."/>
            <person name="Park R.F."/>
            <person name="Dodds P.N."/>
            <person name="Hirsch C.D."/>
            <person name="Kianian S.F."/>
            <person name="Figueroa M."/>
        </authorList>
    </citation>
    <scope>NUCLEOTIDE SEQUENCE [LARGE SCALE GENOMIC DNA]</scope>
    <source>
        <strain evidence="3">12NC29</strain>
    </source>
</reference>
<feature type="domain" description="Retrotransposon gag" evidence="2">
    <location>
        <begin position="82"/>
        <end position="142"/>
    </location>
</feature>
<evidence type="ECO:0000256" key="1">
    <source>
        <dbReference type="SAM" id="MobiDB-lite"/>
    </source>
</evidence>
<feature type="compositionally biased region" description="Low complexity" evidence="1">
    <location>
        <begin position="14"/>
        <end position="31"/>
    </location>
</feature>
<dbReference type="OrthoDB" id="2691415at2759"/>
<dbReference type="EMBL" id="PGCJ01000806">
    <property type="protein sequence ID" value="PLW19880.1"/>
    <property type="molecule type" value="Genomic_DNA"/>
</dbReference>
<gene>
    <name evidence="3" type="ORF">PCANC_09259</name>
</gene>
<comment type="caution">
    <text evidence="3">The sequence shown here is derived from an EMBL/GenBank/DDBJ whole genome shotgun (WGS) entry which is preliminary data.</text>
</comment>
<accession>A0A2N5T313</accession>
<sequence>MDDINTRLEKAKAASRQKAAAPLDAQDPAPAATTTTSSVVLAKQKTVNRTRGALAENFVSQIGLHTLTYPEWFPNDSSKVAFAISFLTDYAATWAQLYTTKLFAGTPIAFLEFLNDFKASFFDLNHKHQAKVTLQSIRQTGTV</sequence>
<evidence type="ECO:0000259" key="2">
    <source>
        <dbReference type="Pfam" id="PF03732"/>
    </source>
</evidence>